<dbReference type="Proteomes" id="UP001148662">
    <property type="component" value="Unassembled WGS sequence"/>
</dbReference>
<keyword evidence="2" id="KW-1185">Reference proteome</keyword>
<accession>A0ACC1T052</accession>
<name>A0ACC1T052_9APHY</name>
<gene>
    <name evidence="1" type="ORF">NM688_g5136</name>
</gene>
<sequence length="847" mass="92813">MGEENSIQAPVPRRRVQGQSGFVGIVKNARIFLIAVFASLGGLLYGQYPCGVFSGVLGMTNFNSPERMGNATSNSGTKGWLVSILELGAWFGSLCTGYLADRFSRKYTIVFAVCIFCIGVIVQTTAYHPSSIFGGRFITGLGVGSLSMAVPLYNAELAPPEVRGSLVALQQFSITFGIMISYWIDYGTNYIGGTGATQSEAAWRLPIALQLVPAITLGIGILFMPFSPRWLVNNGHEDAALAVLSRVRGLPPDSDLVQIEFLEIKSQYIFEKESVEAKYPQLQDGSLKSKIKLGALQYWSLISTRSLLYRTTVGTLTMFFQQWTGVNAILYYAPSIFQSLGMTGNTVSLLATGVVGIAMFVATIPAVLWVDKAGRKPILVSGAMLMAACHLIIAVLTGLFHNSWPTHSAAGWGACALVWVFAVGFGYSWGPCSWVLIAEIWPLSIRGKGVSISASSNWMNNFIVGQVTPTMMTNIGFGTFVFFGAFTFVGGLFVLFFVPETKGLSLEEMDEVFGSVGLAAADQARQDEINKRIGLTAFFEEDDMHEKRDEDSELKMKAEVHANGISIYGLSYNAALIAKPGAPFESLRGCRLHHLTSQVPASMMSSQDNVPKVVPTTSAVTDTAQMHEVIGVVKATLGTIEQQFKTISEQSARISSFGPNLEHASAEIDGLRRQIKKQDKDQQTQLQQVRDLVNTQLHDQVEKKLESHIQAEIRRDLSEEIRAQVASQLKEHLPISLEDQFEARRMNACLRADNIHDPLQVVYTPAGTKSDLYPHNLNSLLAYDDEKLRHLLRDHDLLPQQEKEANLNRFMAHIGKYEGINISATNSLLCLGAIVRFVPGDGEATPH</sequence>
<organism evidence="1 2">
    <name type="scientific">Phlebia brevispora</name>
    <dbReference type="NCBI Taxonomy" id="194682"/>
    <lineage>
        <taxon>Eukaryota</taxon>
        <taxon>Fungi</taxon>
        <taxon>Dikarya</taxon>
        <taxon>Basidiomycota</taxon>
        <taxon>Agaricomycotina</taxon>
        <taxon>Agaricomycetes</taxon>
        <taxon>Polyporales</taxon>
        <taxon>Meruliaceae</taxon>
        <taxon>Phlebia</taxon>
    </lineage>
</organism>
<proteinExistence type="predicted"/>
<reference evidence="1" key="1">
    <citation type="submission" date="2022-07" db="EMBL/GenBank/DDBJ databases">
        <title>Genome Sequence of Phlebia brevispora.</title>
        <authorList>
            <person name="Buettner E."/>
        </authorList>
    </citation>
    <scope>NUCLEOTIDE SEQUENCE</scope>
    <source>
        <strain evidence="1">MPL23</strain>
    </source>
</reference>
<evidence type="ECO:0000313" key="2">
    <source>
        <dbReference type="Proteomes" id="UP001148662"/>
    </source>
</evidence>
<comment type="caution">
    <text evidence="1">The sequence shown here is derived from an EMBL/GenBank/DDBJ whole genome shotgun (WGS) entry which is preliminary data.</text>
</comment>
<protein>
    <submittedName>
        <fullName evidence="1">Uncharacterized protein</fullName>
    </submittedName>
</protein>
<evidence type="ECO:0000313" key="1">
    <source>
        <dbReference type="EMBL" id="KAJ3549874.1"/>
    </source>
</evidence>
<dbReference type="EMBL" id="JANHOG010000919">
    <property type="protein sequence ID" value="KAJ3549874.1"/>
    <property type="molecule type" value="Genomic_DNA"/>
</dbReference>